<dbReference type="Gene3D" id="3.40.50.300">
    <property type="entry name" value="P-loop containing nucleotide triphosphate hydrolases"/>
    <property type="match status" value="1"/>
</dbReference>
<feature type="domain" description="Fungal STAND N-terminal Goodbye" evidence="2">
    <location>
        <begin position="12"/>
        <end position="136"/>
    </location>
</feature>
<dbReference type="EMBL" id="DF977456">
    <property type="protein sequence ID" value="GAW25704.1"/>
    <property type="molecule type" value="Genomic_DNA"/>
</dbReference>
<feature type="domain" description="Nephrocystin 3-like N-terminal" evidence="3">
    <location>
        <begin position="298"/>
        <end position="456"/>
    </location>
</feature>
<dbReference type="InterPro" id="IPR056884">
    <property type="entry name" value="NPHP3-like_N"/>
</dbReference>
<dbReference type="InterPro" id="IPR031350">
    <property type="entry name" value="Goodbye_dom"/>
</dbReference>
<dbReference type="PANTHER" id="PTHR10039:SF17">
    <property type="entry name" value="FUNGAL STAND N-TERMINAL GOODBYE DOMAIN-CONTAINING PROTEIN-RELATED"/>
    <property type="match status" value="1"/>
</dbReference>
<dbReference type="InterPro" id="IPR027417">
    <property type="entry name" value="P-loop_NTPase"/>
</dbReference>
<dbReference type="Pfam" id="PF24883">
    <property type="entry name" value="NPHP3_N"/>
    <property type="match status" value="1"/>
</dbReference>
<dbReference type="AlphaFoldDB" id="A0A1S8A6G6"/>
<evidence type="ECO:0000259" key="3">
    <source>
        <dbReference type="Pfam" id="PF24883"/>
    </source>
</evidence>
<accession>A0A1S8A6G6</accession>
<dbReference type="Pfam" id="PF17109">
    <property type="entry name" value="Goodbye"/>
    <property type="match status" value="1"/>
</dbReference>
<evidence type="ECO:0000313" key="5">
    <source>
        <dbReference type="Proteomes" id="UP000054516"/>
    </source>
</evidence>
<dbReference type="OMA" id="THEKAER"/>
<gene>
    <name evidence="4" type="ORF">SAMD00023353_1101600</name>
</gene>
<protein>
    <submittedName>
        <fullName evidence="4">Putative nacht and tpr domain protein</fullName>
    </submittedName>
</protein>
<proteinExistence type="predicted"/>
<reference evidence="4" key="1">
    <citation type="submission" date="2016-03" db="EMBL/GenBank/DDBJ databases">
        <title>Draft genome sequence of Rosellinia necatrix.</title>
        <authorList>
            <person name="Kanematsu S."/>
        </authorList>
    </citation>
    <scope>NUCLEOTIDE SEQUENCE [LARGE SCALE GENOMIC DNA]</scope>
    <source>
        <strain evidence="4">W97</strain>
    </source>
</reference>
<name>A0A1S8A6G6_ROSNE</name>
<evidence type="ECO:0000313" key="4">
    <source>
        <dbReference type="EMBL" id="GAW25704.1"/>
    </source>
</evidence>
<dbReference type="Proteomes" id="UP000054516">
    <property type="component" value="Unassembled WGS sequence"/>
</dbReference>
<evidence type="ECO:0000259" key="2">
    <source>
        <dbReference type="Pfam" id="PF17109"/>
    </source>
</evidence>
<dbReference type="SUPFAM" id="SSF52540">
    <property type="entry name" value="P-loop containing nucleoside triphosphate hydrolases"/>
    <property type="match status" value="1"/>
</dbReference>
<dbReference type="OrthoDB" id="448455at2759"/>
<evidence type="ECO:0000256" key="1">
    <source>
        <dbReference type="ARBA" id="ARBA00022737"/>
    </source>
</evidence>
<dbReference type="PANTHER" id="PTHR10039">
    <property type="entry name" value="AMELOGENIN"/>
    <property type="match status" value="1"/>
</dbReference>
<sequence length="480" mass="54877">MDVEDYDLGPFWADAKRAYELECQHSIDLDGGPRDPQTVEQLLELIESRGAHFGTFRQKHGRLWSRLQRFAEPVVLVATLAGEGFSTLDGIGGGPVTSILKSITHLVSAAEHVTSAYDWIESVFSELQGFSDRLESHIKTTITRAMRRIIIAILAFNLRIIGRSELLIKRGRVREYLRVAFIGKDQKTKELLDDLNNIIANEGRLTLALTHEKAERARDLAAKSVDVGQEVNGMIDHLHEDVRQLAVLAREDAVAVQEIRTQQVSQHMLENMHHILHTGAVVQTDDWYSVFRRNLLDGSGAWLQKEEFFDLWMQHQAPILWVFGDPGAGKTILSTWLINMLNKKFEPISEISLNTHIGYFFIKENVGDLRHPNLLFKTMAWQIQQVDPLFRGHAAKVCEFNRKVAGAEDTWENLFLDFYRGNDRRAILIIDGLDEAELHAQRRILRLIKDYVSSIRTGQPARIQFAVFGRFTLRPELERI</sequence>
<organism evidence="4">
    <name type="scientific">Rosellinia necatrix</name>
    <name type="common">White root-rot fungus</name>
    <dbReference type="NCBI Taxonomy" id="77044"/>
    <lineage>
        <taxon>Eukaryota</taxon>
        <taxon>Fungi</taxon>
        <taxon>Dikarya</taxon>
        <taxon>Ascomycota</taxon>
        <taxon>Pezizomycotina</taxon>
        <taxon>Sordariomycetes</taxon>
        <taxon>Xylariomycetidae</taxon>
        <taxon>Xylariales</taxon>
        <taxon>Xylariaceae</taxon>
        <taxon>Rosellinia</taxon>
    </lineage>
</organism>
<keyword evidence="5" id="KW-1185">Reference proteome</keyword>
<keyword evidence="1" id="KW-0677">Repeat</keyword>